<dbReference type="KEGG" id="coh:EAV92_14700"/>
<dbReference type="AlphaFoldDB" id="A0A3G3JZP4"/>
<keyword evidence="2" id="KW-1185">Reference proteome</keyword>
<accession>A0A3G3JZP4</accession>
<dbReference type="RefSeq" id="WP_123041802.1">
    <property type="nucleotide sequence ID" value="NZ_CP033433.1"/>
</dbReference>
<proteinExistence type="predicted"/>
<evidence type="ECO:0000313" key="1">
    <source>
        <dbReference type="EMBL" id="AYQ73718.1"/>
    </source>
</evidence>
<dbReference type="EMBL" id="CP033433">
    <property type="protein sequence ID" value="AYQ73718.1"/>
    <property type="molecule type" value="Genomic_DNA"/>
</dbReference>
<name>A0A3G3JZP4_9BACL</name>
<reference evidence="1 2" key="1">
    <citation type="submission" date="2018-10" db="EMBL/GenBank/DDBJ databases">
        <title>Genome Sequence of Cohnella sp.</title>
        <authorList>
            <person name="Srinivasan S."/>
            <person name="Kim M.K."/>
        </authorList>
    </citation>
    <scope>NUCLEOTIDE SEQUENCE [LARGE SCALE GENOMIC DNA]</scope>
    <source>
        <strain evidence="1 2">18JY8-7</strain>
    </source>
</reference>
<evidence type="ECO:0000313" key="2">
    <source>
        <dbReference type="Proteomes" id="UP000269097"/>
    </source>
</evidence>
<dbReference type="Pfam" id="PF26344">
    <property type="entry name" value="YuzC"/>
    <property type="match status" value="1"/>
</dbReference>
<dbReference type="Proteomes" id="UP000269097">
    <property type="component" value="Chromosome"/>
</dbReference>
<organism evidence="1 2">
    <name type="scientific">Cohnella candidum</name>
    <dbReference type="NCBI Taxonomy" id="2674991"/>
    <lineage>
        <taxon>Bacteria</taxon>
        <taxon>Bacillati</taxon>
        <taxon>Bacillota</taxon>
        <taxon>Bacilli</taxon>
        <taxon>Bacillales</taxon>
        <taxon>Paenibacillaceae</taxon>
        <taxon>Cohnella</taxon>
    </lineage>
</organism>
<gene>
    <name evidence="1" type="ORF">EAV92_14700</name>
</gene>
<dbReference type="InterPro" id="IPR058870">
    <property type="entry name" value="YuzC"/>
</dbReference>
<protein>
    <submittedName>
        <fullName evidence="1">Uncharacterized protein</fullName>
    </submittedName>
</protein>
<sequence length="112" mass="12852">MYQPYPYYLYPIDRPYPTVDISMFQQSVTAYQQTLREAGTILNKLAEPQFARLLMSAAQAGNRKEVDRIIRTIGTRTPIETQYTPTGLSLTLHAQPADLSCCTLTMYLRWGR</sequence>